<comment type="caution">
    <text evidence="9">The sequence shown here is derived from an EMBL/GenBank/DDBJ whole genome shotgun (WGS) entry which is preliminary data.</text>
</comment>
<dbReference type="CDD" id="cd06261">
    <property type="entry name" value="TM_PBP2"/>
    <property type="match status" value="1"/>
</dbReference>
<keyword evidence="4 7" id="KW-0812">Transmembrane</keyword>
<reference evidence="9 10" key="1">
    <citation type="submission" date="2018-11" db="EMBL/GenBank/DDBJ databases">
        <title>Trebonia kvetii gen.nov., sp.nov., a novel acidophilic actinobacterium, and proposal of the new actinobacterial family Treboniaceae fam. nov.</title>
        <authorList>
            <person name="Rapoport D."/>
            <person name="Sagova-Mareckova M."/>
            <person name="Sedlacek I."/>
            <person name="Provaznik J."/>
            <person name="Kralova S."/>
            <person name="Pavlinic D."/>
            <person name="Benes V."/>
            <person name="Kopecky J."/>
        </authorList>
    </citation>
    <scope>NUCLEOTIDE SEQUENCE [LARGE SCALE GENOMIC DNA]</scope>
    <source>
        <strain evidence="9 10">15Tr583</strain>
    </source>
</reference>
<keyword evidence="5 7" id="KW-1133">Transmembrane helix</keyword>
<evidence type="ECO:0000313" key="10">
    <source>
        <dbReference type="Proteomes" id="UP000460272"/>
    </source>
</evidence>
<dbReference type="GO" id="GO:0055085">
    <property type="term" value="P:transmembrane transport"/>
    <property type="evidence" value="ECO:0007669"/>
    <property type="project" value="InterPro"/>
</dbReference>
<proteinExistence type="inferred from homology"/>
<sequence>MALAQQIQLQDGTGARESARRVAGSPALRLAGRRLLAAIPVLIGVTFLTFAVMSTLPNNTAQAILGLQATPGQVAALNHTLGLDQPFLERYWHWLISVLHGSLGTSIGGVSVNHELAIHLPATLELLIYALVVSLALSIVVAVLAARKPNGIADRFSLAVSMLGLSIAPYAFAFLLIIVFAVKLNWFPVISGSVGTTPASFFKALTLPAAAIGFPLFAIYTRLLRADLVEQMQREDYIVTAKAKGITPWNVLVKHALRNSMFTLITVVGLNLGGLVGATAIIETIFSVPGIGNDLLTGIGNHDVPLVEGIVLIFALVTVLGNLLADLAYAVLDPRIRYGNSNS</sequence>
<dbReference type="PANTHER" id="PTHR43163:SF6">
    <property type="entry name" value="DIPEPTIDE TRANSPORT SYSTEM PERMEASE PROTEIN DPPB-RELATED"/>
    <property type="match status" value="1"/>
</dbReference>
<evidence type="ECO:0000256" key="6">
    <source>
        <dbReference type="ARBA" id="ARBA00023136"/>
    </source>
</evidence>
<dbReference type="InterPro" id="IPR000515">
    <property type="entry name" value="MetI-like"/>
</dbReference>
<dbReference type="AlphaFoldDB" id="A0A6P2C1M2"/>
<comment type="subcellular location">
    <subcellularLocation>
        <location evidence="1 7">Cell membrane</location>
        <topology evidence="1 7">Multi-pass membrane protein</topology>
    </subcellularLocation>
</comment>
<keyword evidence="6 7" id="KW-0472">Membrane</keyword>
<dbReference type="GO" id="GO:0005886">
    <property type="term" value="C:plasma membrane"/>
    <property type="evidence" value="ECO:0007669"/>
    <property type="project" value="UniProtKB-SubCell"/>
</dbReference>
<keyword evidence="2 7" id="KW-0813">Transport</keyword>
<feature type="domain" description="ABC transmembrane type-1" evidence="8">
    <location>
        <begin position="120"/>
        <end position="325"/>
    </location>
</feature>
<organism evidence="9 10">
    <name type="scientific">Trebonia kvetii</name>
    <dbReference type="NCBI Taxonomy" id="2480626"/>
    <lineage>
        <taxon>Bacteria</taxon>
        <taxon>Bacillati</taxon>
        <taxon>Actinomycetota</taxon>
        <taxon>Actinomycetes</taxon>
        <taxon>Streptosporangiales</taxon>
        <taxon>Treboniaceae</taxon>
        <taxon>Trebonia</taxon>
    </lineage>
</organism>
<evidence type="ECO:0000256" key="3">
    <source>
        <dbReference type="ARBA" id="ARBA00022475"/>
    </source>
</evidence>
<dbReference type="InterPro" id="IPR035906">
    <property type="entry name" value="MetI-like_sf"/>
</dbReference>
<dbReference type="Pfam" id="PF00528">
    <property type="entry name" value="BPD_transp_1"/>
    <property type="match status" value="1"/>
</dbReference>
<dbReference type="SUPFAM" id="SSF161098">
    <property type="entry name" value="MetI-like"/>
    <property type="match status" value="1"/>
</dbReference>
<keyword evidence="3" id="KW-1003">Cell membrane</keyword>
<evidence type="ECO:0000256" key="7">
    <source>
        <dbReference type="RuleBase" id="RU363032"/>
    </source>
</evidence>
<dbReference type="PANTHER" id="PTHR43163">
    <property type="entry name" value="DIPEPTIDE TRANSPORT SYSTEM PERMEASE PROTEIN DPPB-RELATED"/>
    <property type="match status" value="1"/>
</dbReference>
<evidence type="ECO:0000256" key="5">
    <source>
        <dbReference type="ARBA" id="ARBA00022989"/>
    </source>
</evidence>
<feature type="transmembrane region" description="Helical" evidence="7">
    <location>
        <begin position="158"/>
        <end position="181"/>
    </location>
</feature>
<keyword evidence="10" id="KW-1185">Reference proteome</keyword>
<evidence type="ECO:0000256" key="4">
    <source>
        <dbReference type="ARBA" id="ARBA00022692"/>
    </source>
</evidence>
<feature type="transmembrane region" description="Helical" evidence="7">
    <location>
        <begin position="262"/>
        <end position="286"/>
    </location>
</feature>
<feature type="transmembrane region" description="Helical" evidence="7">
    <location>
        <begin position="126"/>
        <end position="146"/>
    </location>
</feature>
<dbReference type="Proteomes" id="UP000460272">
    <property type="component" value="Unassembled WGS sequence"/>
</dbReference>
<name>A0A6P2C1M2_9ACTN</name>
<feature type="transmembrane region" description="Helical" evidence="7">
    <location>
        <begin position="201"/>
        <end position="224"/>
    </location>
</feature>
<feature type="transmembrane region" description="Helical" evidence="7">
    <location>
        <begin position="35"/>
        <end position="56"/>
    </location>
</feature>
<evidence type="ECO:0000256" key="2">
    <source>
        <dbReference type="ARBA" id="ARBA00022448"/>
    </source>
</evidence>
<protein>
    <submittedName>
        <fullName evidence="9">ABC transporter permease</fullName>
    </submittedName>
</protein>
<dbReference type="InterPro" id="IPR045621">
    <property type="entry name" value="BPD_transp_1_N"/>
</dbReference>
<dbReference type="RefSeq" id="WP_145852967.1">
    <property type="nucleotide sequence ID" value="NZ_RPFW01000002.1"/>
</dbReference>
<accession>A0A6P2C1M2</accession>
<dbReference type="EMBL" id="RPFW01000002">
    <property type="protein sequence ID" value="TVZ05264.1"/>
    <property type="molecule type" value="Genomic_DNA"/>
</dbReference>
<dbReference type="Gene3D" id="1.10.3720.10">
    <property type="entry name" value="MetI-like"/>
    <property type="match status" value="1"/>
</dbReference>
<gene>
    <name evidence="9" type="ORF">EAS64_11820</name>
</gene>
<dbReference type="Pfam" id="PF19300">
    <property type="entry name" value="BPD_transp_1_N"/>
    <property type="match status" value="1"/>
</dbReference>
<evidence type="ECO:0000259" key="8">
    <source>
        <dbReference type="PROSITE" id="PS50928"/>
    </source>
</evidence>
<comment type="similarity">
    <text evidence="7">Belongs to the binding-protein-dependent transport system permease family.</text>
</comment>
<feature type="transmembrane region" description="Helical" evidence="7">
    <location>
        <begin position="306"/>
        <end position="332"/>
    </location>
</feature>
<evidence type="ECO:0000313" key="9">
    <source>
        <dbReference type="EMBL" id="TVZ05264.1"/>
    </source>
</evidence>
<evidence type="ECO:0000256" key="1">
    <source>
        <dbReference type="ARBA" id="ARBA00004651"/>
    </source>
</evidence>
<dbReference type="OrthoDB" id="9778910at2"/>
<dbReference type="PROSITE" id="PS50928">
    <property type="entry name" value="ABC_TM1"/>
    <property type="match status" value="1"/>
</dbReference>